<protein>
    <submittedName>
        <fullName evidence="3">Anti-sigma regulatory factor (Ser/Thr protein kinase)</fullName>
    </submittedName>
</protein>
<dbReference type="InterPro" id="IPR003594">
    <property type="entry name" value="HATPase_dom"/>
</dbReference>
<dbReference type="PANTHER" id="PTHR35526">
    <property type="entry name" value="ANTI-SIGMA-F FACTOR RSBW-RELATED"/>
    <property type="match status" value="1"/>
</dbReference>
<evidence type="ECO:0000256" key="1">
    <source>
        <dbReference type="ARBA" id="ARBA00022527"/>
    </source>
</evidence>
<keyword evidence="1" id="KW-0808">Transferase</keyword>
<gene>
    <name evidence="3" type="ORF">IW256_003329</name>
</gene>
<dbReference type="Proteomes" id="UP000614047">
    <property type="component" value="Unassembled WGS sequence"/>
</dbReference>
<dbReference type="GO" id="GO:0004674">
    <property type="term" value="F:protein serine/threonine kinase activity"/>
    <property type="evidence" value="ECO:0007669"/>
    <property type="project" value="UniProtKB-KW"/>
</dbReference>
<keyword evidence="1" id="KW-0418">Kinase</keyword>
<keyword evidence="1" id="KW-0723">Serine/threonine-protein kinase</keyword>
<dbReference type="EMBL" id="JADOUA010000001">
    <property type="protein sequence ID" value="MBG6089216.1"/>
    <property type="molecule type" value="Genomic_DNA"/>
</dbReference>
<dbReference type="InterPro" id="IPR050267">
    <property type="entry name" value="Anti-sigma-factor_SerPK"/>
</dbReference>
<feature type="domain" description="Histidine kinase/HSP90-like ATPase" evidence="2">
    <location>
        <begin position="36"/>
        <end position="141"/>
    </location>
</feature>
<evidence type="ECO:0000259" key="2">
    <source>
        <dbReference type="Pfam" id="PF13581"/>
    </source>
</evidence>
<sequence>MTMAAEATMAEAETTFPARVPDRGGCAVVRLPPDGSIAAVARAGTALTLERLGLPDEDVANATLMASELATNALQHGSPRTPDGRLLPAHPAELWIYLRGTGGGRELAVKVFDRVREWRPPAVTGVLAEHGRGLLIIEALTEGRWGHHPTRSRLARPAVTGKATWFALPVSPEFRPPAHHAPPRPGAAYAAQELHALLAERGLTRLIRRNGDGVSVLSVKENLTVWCESGWFRWRTPDGAQVRLPRGDITEVCERIVQLHESTAPEPDLSRT</sequence>
<evidence type="ECO:0000313" key="3">
    <source>
        <dbReference type="EMBL" id="MBG6089216.1"/>
    </source>
</evidence>
<dbReference type="InterPro" id="IPR036890">
    <property type="entry name" value="HATPase_C_sf"/>
</dbReference>
<accession>A0A931DKH5</accession>
<dbReference type="Pfam" id="PF13581">
    <property type="entry name" value="HATPase_c_2"/>
    <property type="match status" value="1"/>
</dbReference>
<comment type="caution">
    <text evidence="3">The sequence shown here is derived from an EMBL/GenBank/DDBJ whole genome shotgun (WGS) entry which is preliminary data.</text>
</comment>
<proteinExistence type="predicted"/>
<evidence type="ECO:0000313" key="4">
    <source>
        <dbReference type="Proteomes" id="UP000614047"/>
    </source>
</evidence>
<keyword evidence="4" id="KW-1185">Reference proteome</keyword>
<name>A0A931DKH5_9ACTN</name>
<dbReference type="Gene3D" id="3.30.565.10">
    <property type="entry name" value="Histidine kinase-like ATPase, C-terminal domain"/>
    <property type="match status" value="1"/>
</dbReference>
<dbReference type="PANTHER" id="PTHR35526:SF3">
    <property type="entry name" value="ANTI-SIGMA-F FACTOR RSBW"/>
    <property type="match status" value="1"/>
</dbReference>
<reference evidence="3" key="1">
    <citation type="submission" date="2020-11" db="EMBL/GenBank/DDBJ databases">
        <title>Sequencing the genomes of 1000 actinobacteria strains.</title>
        <authorList>
            <person name="Klenk H.-P."/>
        </authorList>
    </citation>
    <scope>NUCLEOTIDE SEQUENCE</scope>
    <source>
        <strain evidence="3">DSM 43175</strain>
    </source>
</reference>
<dbReference type="CDD" id="cd16936">
    <property type="entry name" value="HATPase_RsbW-like"/>
    <property type="match status" value="1"/>
</dbReference>
<dbReference type="AlphaFoldDB" id="A0A931DKH5"/>
<organism evidence="3 4">
    <name type="scientific">Actinomadura viridis</name>
    <dbReference type="NCBI Taxonomy" id="58110"/>
    <lineage>
        <taxon>Bacteria</taxon>
        <taxon>Bacillati</taxon>
        <taxon>Actinomycetota</taxon>
        <taxon>Actinomycetes</taxon>
        <taxon>Streptosporangiales</taxon>
        <taxon>Thermomonosporaceae</taxon>
        <taxon>Actinomadura</taxon>
    </lineage>
</organism>